<accession>A0A0F5IBF5</accession>
<reference evidence="2" key="1">
    <citation type="submission" date="2015-02" db="EMBL/GenBank/DDBJ databases">
        <title>Genome Assembly of Bacillaceae bacterium MTCC 8252.</title>
        <authorList>
            <person name="Verma A."/>
            <person name="Khatri I."/>
            <person name="Mual P."/>
            <person name="Subramanian S."/>
            <person name="Krishnamurthi S."/>
        </authorList>
    </citation>
    <scope>NUCLEOTIDE SEQUENCE [LARGE SCALE GENOMIC DNA]</scope>
    <source>
        <strain evidence="2">MTCC 8252</strain>
    </source>
</reference>
<dbReference type="Pfam" id="PF13025">
    <property type="entry name" value="DUF3886"/>
    <property type="match status" value="1"/>
</dbReference>
<gene>
    <name evidence="2" type="ORF">QY95_03319</name>
</gene>
<evidence type="ECO:0000256" key="1">
    <source>
        <dbReference type="SAM" id="MobiDB-lite"/>
    </source>
</evidence>
<organism evidence="2 3">
    <name type="scientific">Bacillus thermotolerans</name>
    <name type="common">Quasibacillus thermotolerans</name>
    <dbReference type="NCBI Taxonomy" id="1221996"/>
    <lineage>
        <taxon>Bacteria</taxon>
        <taxon>Bacillati</taxon>
        <taxon>Bacillota</taxon>
        <taxon>Bacilli</taxon>
        <taxon>Bacillales</taxon>
        <taxon>Bacillaceae</taxon>
        <taxon>Bacillus</taxon>
    </lineage>
</organism>
<evidence type="ECO:0000313" key="3">
    <source>
        <dbReference type="Proteomes" id="UP000031563"/>
    </source>
</evidence>
<proteinExistence type="predicted"/>
<dbReference type="EMBL" id="JWIR02000007">
    <property type="protein sequence ID" value="KKB42846.1"/>
    <property type="molecule type" value="Genomic_DNA"/>
</dbReference>
<feature type="region of interest" description="Disordered" evidence="1">
    <location>
        <begin position="54"/>
        <end position="101"/>
    </location>
</feature>
<keyword evidence="3" id="KW-1185">Reference proteome</keyword>
<feature type="compositionally biased region" description="Basic and acidic residues" evidence="1">
    <location>
        <begin position="16"/>
        <end position="35"/>
    </location>
</feature>
<name>A0A0F5IBF5_BACTR</name>
<feature type="compositionally biased region" description="Basic and acidic residues" evidence="1">
    <location>
        <begin position="54"/>
        <end position="87"/>
    </location>
</feature>
<dbReference type="RefSeq" id="WP_315849905.1">
    <property type="nucleotide sequence ID" value="NZ_JWIR02000007.1"/>
</dbReference>
<evidence type="ECO:0008006" key="4">
    <source>
        <dbReference type="Google" id="ProtNLM"/>
    </source>
</evidence>
<evidence type="ECO:0000313" key="2">
    <source>
        <dbReference type="EMBL" id="KKB42846.1"/>
    </source>
</evidence>
<feature type="region of interest" description="Disordered" evidence="1">
    <location>
        <begin position="1"/>
        <end position="41"/>
    </location>
</feature>
<dbReference type="Proteomes" id="UP000031563">
    <property type="component" value="Unassembled WGS sequence"/>
</dbReference>
<comment type="caution">
    <text evidence="2">The sequence shown here is derived from an EMBL/GenBank/DDBJ whole genome shotgun (WGS) entry which is preliminary data.</text>
</comment>
<dbReference type="InterPro" id="IPR024980">
    <property type="entry name" value="DUF3886"/>
</dbReference>
<sequence>MNERGDHRYNKRNRKAERVETMKKRTNESKKKEQDQLTVKDTLSGDLFAKLQEKKQQLKAEEQKKQEEAQRKKQEERRQREKNKSFEELLNESNMDWKKFK</sequence>
<protein>
    <recommendedName>
        <fullName evidence="4">DUF3886 domain-containing protein</fullName>
    </recommendedName>
</protein>
<dbReference type="AlphaFoldDB" id="A0A0F5IBF5"/>